<evidence type="ECO:0000313" key="2">
    <source>
        <dbReference type="Proteomes" id="UP000789508"/>
    </source>
</evidence>
<dbReference type="AlphaFoldDB" id="A0A9N8ZDU1"/>
<keyword evidence="2" id="KW-1185">Reference proteome</keyword>
<name>A0A9N8ZDU1_9GLOM</name>
<organism evidence="1 2">
    <name type="scientific">Ambispora leptoticha</name>
    <dbReference type="NCBI Taxonomy" id="144679"/>
    <lineage>
        <taxon>Eukaryota</taxon>
        <taxon>Fungi</taxon>
        <taxon>Fungi incertae sedis</taxon>
        <taxon>Mucoromycota</taxon>
        <taxon>Glomeromycotina</taxon>
        <taxon>Glomeromycetes</taxon>
        <taxon>Archaeosporales</taxon>
        <taxon>Ambisporaceae</taxon>
        <taxon>Ambispora</taxon>
    </lineage>
</organism>
<proteinExistence type="predicted"/>
<dbReference type="EMBL" id="CAJVPS010000446">
    <property type="protein sequence ID" value="CAG8486945.1"/>
    <property type="molecule type" value="Genomic_DNA"/>
</dbReference>
<accession>A0A9N8ZDU1</accession>
<gene>
    <name evidence="1" type="ORF">ALEPTO_LOCUS2781</name>
</gene>
<sequence>MIPIDGWNKTSHIYLQKLAKIFESICLVQVPRIHLNMAYGNIVIDRTVKYPYIHVAVNSIALG</sequence>
<protein>
    <submittedName>
        <fullName evidence="1">14581_t:CDS:1</fullName>
    </submittedName>
</protein>
<evidence type="ECO:0000313" key="1">
    <source>
        <dbReference type="EMBL" id="CAG8486945.1"/>
    </source>
</evidence>
<dbReference type="Proteomes" id="UP000789508">
    <property type="component" value="Unassembled WGS sequence"/>
</dbReference>
<reference evidence="1" key="1">
    <citation type="submission" date="2021-06" db="EMBL/GenBank/DDBJ databases">
        <authorList>
            <person name="Kallberg Y."/>
            <person name="Tangrot J."/>
            <person name="Rosling A."/>
        </authorList>
    </citation>
    <scope>NUCLEOTIDE SEQUENCE</scope>
    <source>
        <strain evidence="1">FL130A</strain>
    </source>
</reference>
<comment type="caution">
    <text evidence="1">The sequence shown here is derived from an EMBL/GenBank/DDBJ whole genome shotgun (WGS) entry which is preliminary data.</text>
</comment>